<dbReference type="PANTHER" id="PTHR46211:SF1">
    <property type="entry name" value="GLYCEROPHOSPHODIESTER PHOSPHODIESTERASE, CYTOPLASMIC"/>
    <property type="match status" value="1"/>
</dbReference>
<dbReference type="SUPFAM" id="SSF51695">
    <property type="entry name" value="PLC-like phosphodiesterases"/>
    <property type="match status" value="1"/>
</dbReference>
<dbReference type="PANTHER" id="PTHR46211">
    <property type="entry name" value="GLYCEROPHOSPHORYL DIESTER PHOSPHODIESTERASE"/>
    <property type="match status" value="1"/>
</dbReference>
<reference evidence="3" key="1">
    <citation type="submission" date="2018-03" db="EMBL/GenBank/DDBJ databases">
        <title>Genomic analysis of the strain SH-1 isolated from shrimp intestine.</title>
        <authorList>
            <person name="Kim Y.-S."/>
            <person name="Kim S.-E."/>
            <person name="Kim K.-H."/>
        </authorList>
    </citation>
    <scope>NUCLEOTIDE SEQUENCE [LARGE SCALE GENOMIC DNA]</scope>
    <source>
        <strain evidence="3">SH-1</strain>
    </source>
</reference>
<dbReference type="InterPro" id="IPR030395">
    <property type="entry name" value="GP_PDE_dom"/>
</dbReference>
<sequence length="257" mass="27423">MTVPPLPQDFLRLPVAHRALHDTAQGRPENSRAAIRAAIEAGYAIEIDLQPSADGVPLVFHDYDLSRLTEARGPVRDLTAAEAGRVPLGHGDGEGIPTLAEVLDLVAGRVPLLVEIKDQDGALGPDVGPLEAATAAALAGYAGPVAVMSFNPHSVAEMARLAPDLPRGLVTDRFEAADWPVPADRRAALREIPDFDRVGAAFISHQAKDLGRGRVQDLRRAGVPVLCWTIRSPQAEADARRLADNVTFERYLAALPA</sequence>
<dbReference type="RefSeq" id="WP_106473176.1">
    <property type="nucleotide sequence ID" value="NZ_CP027665.1"/>
</dbReference>
<dbReference type="GO" id="GO:0006629">
    <property type="term" value="P:lipid metabolic process"/>
    <property type="evidence" value="ECO:0007669"/>
    <property type="project" value="InterPro"/>
</dbReference>
<evidence type="ECO:0000313" key="2">
    <source>
        <dbReference type="EMBL" id="AVO38866.1"/>
    </source>
</evidence>
<dbReference type="KEGG" id="thas:C6Y53_14940"/>
<protein>
    <submittedName>
        <fullName evidence="2">Phosphodiesterase</fullName>
    </submittedName>
</protein>
<gene>
    <name evidence="2" type="ORF">C6Y53_14940</name>
</gene>
<dbReference type="AlphaFoldDB" id="A0A2S0MSM5"/>
<dbReference type="EMBL" id="CP027665">
    <property type="protein sequence ID" value="AVO38866.1"/>
    <property type="molecule type" value="Genomic_DNA"/>
</dbReference>
<evidence type="ECO:0000313" key="3">
    <source>
        <dbReference type="Proteomes" id="UP000237655"/>
    </source>
</evidence>
<dbReference type="GO" id="GO:0008081">
    <property type="term" value="F:phosphoric diester hydrolase activity"/>
    <property type="evidence" value="ECO:0007669"/>
    <property type="project" value="InterPro"/>
</dbReference>
<organism evidence="2 3">
    <name type="scientific">Pukyongiella litopenaei</name>
    <dbReference type="NCBI Taxonomy" id="2605946"/>
    <lineage>
        <taxon>Bacteria</taxon>
        <taxon>Pseudomonadati</taxon>
        <taxon>Pseudomonadota</taxon>
        <taxon>Alphaproteobacteria</taxon>
        <taxon>Rhodobacterales</taxon>
        <taxon>Paracoccaceae</taxon>
        <taxon>Pukyongiella</taxon>
    </lineage>
</organism>
<dbReference type="Pfam" id="PF03009">
    <property type="entry name" value="GDPD"/>
    <property type="match status" value="1"/>
</dbReference>
<dbReference type="Proteomes" id="UP000237655">
    <property type="component" value="Chromosome"/>
</dbReference>
<dbReference type="Gene3D" id="3.20.20.190">
    <property type="entry name" value="Phosphatidylinositol (PI) phosphodiesterase"/>
    <property type="match status" value="1"/>
</dbReference>
<dbReference type="PROSITE" id="PS51704">
    <property type="entry name" value="GP_PDE"/>
    <property type="match status" value="1"/>
</dbReference>
<dbReference type="InterPro" id="IPR017946">
    <property type="entry name" value="PLC-like_Pdiesterase_TIM-brl"/>
</dbReference>
<proteinExistence type="predicted"/>
<name>A0A2S0MSM5_9RHOB</name>
<keyword evidence="3" id="KW-1185">Reference proteome</keyword>
<evidence type="ECO:0000259" key="1">
    <source>
        <dbReference type="PROSITE" id="PS51704"/>
    </source>
</evidence>
<feature type="domain" description="GP-PDE" evidence="1">
    <location>
        <begin position="12"/>
        <end position="257"/>
    </location>
</feature>
<accession>A0A2S0MSM5</accession>